<dbReference type="Pfam" id="PF00881">
    <property type="entry name" value="Nitroreductase"/>
    <property type="match status" value="1"/>
</dbReference>
<evidence type="ECO:0000256" key="1">
    <source>
        <dbReference type="ARBA" id="ARBA00023027"/>
    </source>
</evidence>
<dbReference type="PANTHER" id="PTHR23026:SF125">
    <property type="entry name" value="OXYGEN-INSENSITIVE NAD(P)H NITROREDUCTASE"/>
    <property type="match status" value="1"/>
</dbReference>
<dbReference type="GO" id="GO:0005829">
    <property type="term" value="C:cytosol"/>
    <property type="evidence" value="ECO:0007669"/>
    <property type="project" value="TreeGrafter"/>
</dbReference>
<dbReference type="SUPFAM" id="SSF55469">
    <property type="entry name" value="FMN-dependent nitroreductase-like"/>
    <property type="match status" value="1"/>
</dbReference>
<feature type="region of interest" description="Disordered" evidence="2">
    <location>
        <begin position="40"/>
        <end position="59"/>
    </location>
</feature>
<gene>
    <name evidence="4" type="ORF">DBO86_10650</name>
</gene>
<name>A0A2T5PMZ0_ECTOL</name>
<proteinExistence type="predicted"/>
<accession>A0A2T5PMZ0</accession>
<evidence type="ECO:0000256" key="2">
    <source>
        <dbReference type="SAM" id="MobiDB-lite"/>
    </source>
</evidence>
<dbReference type="InterPro" id="IPR000415">
    <property type="entry name" value="Nitroreductase-like"/>
</dbReference>
<dbReference type="AlphaFoldDB" id="A0A2T5PMZ0"/>
<evidence type="ECO:0000259" key="3">
    <source>
        <dbReference type="Pfam" id="PF00881"/>
    </source>
</evidence>
<dbReference type="InterPro" id="IPR050627">
    <property type="entry name" value="Nitroreductase/BluB"/>
</dbReference>
<feature type="domain" description="Nitroreductase" evidence="3">
    <location>
        <begin position="86"/>
        <end position="250"/>
    </location>
</feature>
<dbReference type="GO" id="GO:0046857">
    <property type="term" value="F:oxidoreductase activity, acting on other nitrogenous compounds as donors, with NAD or NADP as acceptor"/>
    <property type="evidence" value="ECO:0007669"/>
    <property type="project" value="TreeGrafter"/>
</dbReference>
<protein>
    <submittedName>
        <fullName evidence="4">NAD(P)H nitroreductase</fullName>
    </submittedName>
</protein>
<dbReference type="EMBL" id="QASO01000062">
    <property type="protein sequence ID" value="PTU79127.1"/>
    <property type="molecule type" value="Genomic_DNA"/>
</dbReference>
<dbReference type="InterPro" id="IPR029479">
    <property type="entry name" value="Nitroreductase"/>
</dbReference>
<evidence type="ECO:0000313" key="5">
    <source>
        <dbReference type="Proteomes" id="UP000244052"/>
    </source>
</evidence>
<evidence type="ECO:0000313" key="4">
    <source>
        <dbReference type="EMBL" id="PTU79127.1"/>
    </source>
</evidence>
<sequence>MPELTILVLPYAEDTSMNIIATYSHQPWNKGKLVGQKAPLPERYLGDPSETVNRRENPRSGTLRFSHRQQTASLRFNQAPCARRCSWRALVIASHRNAAENSSPSSVAESAVTKAQLANAAKQVDANRKLELLDASHFILLCRLSDMSDSHLQALLAQEAAEGRFSDDSAQIAQHHARARRINLHRYERKDLAHWMEKHVYLALGSLISRAAALGIDAVPMEHFDQASVDAAFQLPQHGLTGVLLVALGYRSRDNGDGPGKSRLPAERIFMFR</sequence>
<reference evidence="4 5" key="1">
    <citation type="submission" date="2018-04" db="EMBL/GenBank/DDBJ databases">
        <title>Pseudomonas sp. nov., isolated from mangrove soil.</title>
        <authorList>
            <person name="Chen C."/>
        </authorList>
    </citation>
    <scope>NUCLEOTIDE SEQUENCE [LARGE SCALE GENOMIC DNA]</scope>
    <source>
        <strain evidence="4 5">JCM 14246</strain>
    </source>
</reference>
<comment type="caution">
    <text evidence="4">The sequence shown here is derived from an EMBL/GenBank/DDBJ whole genome shotgun (WGS) entry which is preliminary data.</text>
</comment>
<dbReference type="Proteomes" id="UP000244052">
    <property type="component" value="Unassembled WGS sequence"/>
</dbReference>
<dbReference type="GO" id="GO:0046256">
    <property type="term" value="P:2,4,6-trinitrotoluene catabolic process"/>
    <property type="evidence" value="ECO:0007669"/>
    <property type="project" value="TreeGrafter"/>
</dbReference>
<dbReference type="PANTHER" id="PTHR23026">
    <property type="entry name" value="NADPH NITROREDUCTASE"/>
    <property type="match status" value="1"/>
</dbReference>
<dbReference type="Gene3D" id="3.40.109.10">
    <property type="entry name" value="NADH Oxidase"/>
    <property type="match status" value="1"/>
</dbReference>
<organism evidence="4 5">
    <name type="scientific">Ectopseudomonas oleovorans</name>
    <name type="common">Pseudomonas oleovorans</name>
    <dbReference type="NCBI Taxonomy" id="301"/>
    <lineage>
        <taxon>Bacteria</taxon>
        <taxon>Pseudomonadati</taxon>
        <taxon>Pseudomonadota</taxon>
        <taxon>Gammaproteobacteria</taxon>
        <taxon>Pseudomonadales</taxon>
        <taxon>Pseudomonadaceae</taxon>
        <taxon>Ectopseudomonas</taxon>
    </lineage>
</organism>
<keyword evidence="5" id="KW-1185">Reference proteome</keyword>
<keyword evidence="1" id="KW-0520">NAD</keyword>